<evidence type="ECO:0000313" key="2">
    <source>
        <dbReference type="Proteomes" id="UP000609064"/>
    </source>
</evidence>
<dbReference type="Proteomes" id="UP000609064">
    <property type="component" value="Unassembled WGS sequence"/>
</dbReference>
<reference evidence="1" key="1">
    <citation type="journal article" date="2014" name="Int. J. Syst. Evol. Microbiol.">
        <title>Complete genome sequence of Corynebacterium casei LMG S-19264T (=DSM 44701T), isolated from a smear-ripened cheese.</title>
        <authorList>
            <consortium name="US DOE Joint Genome Institute (JGI-PGF)"/>
            <person name="Walter F."/>
            <person name="Albersmeier A."/>
            <person name="Kalinowski J."/>
            <person name="Ruckert C."/>
        </authorList>
    </citation>
    <scope>NUCLEOTIDE SEQUENCE</scope>
    <source>
        <strain evidence="1">CGMCC 1.15958</strain>
    </source>
</reference>
<name>A0A917DJ21_9BACT</name>
<evidence type="ECO:0000313" key="1">
    <source>
        <dbReference type="EMBL" id="GGD40396.1"/>
    </source>
</evidence>
<protein>
    <submittedName>
        <fullName evidence="1">Uncharacterized protein</fullName>
    </submittedName>
</protein>
<reference evidence="1" key="2">
    <citation type="submission" date="2020-09" db="EMBL/GenBank/DDBJ databases">
        <authorList>
            <person name="Sun Q."/>
            <person name="Zhou Y."/>
        </authorList>
    </citation>
    <scope>NUCLEOTIDE SEQUENCE</scope>
    <source>
        <strain evidence="1">CGMCC 1.15958</strain>
    </source>
</reference>
<gene>
    <name evidence="1" type="ORF">GCM10011514_00570</name>
</gene>
<dbReference type="AlphaFoldDB" id="A0A917DJ21"/>
<organism evidence="1 2">
    <name type="scientific">Emticicia aquatilis</name>
    <dbReference type="NCBI Taxonomy" id="1537369"/>
    <lineage>
        <taxon>Bacteria</taxon>
        <taxon>Pseudomonadati</taxon>
        <taxon>Bacteroidota</taxon>
        <taxon>Cytophagia</taxon>
        <taxon>Cytophagales</taxon>
        <taxon>Leadbetterellaceae</taxon>
        <taxon>Emticicia</taxon>
    </lineage>
</organism>
<accession>A0A917DJ21</accession>
<comment type="caution">
    <text evidence="1">The sequence shown here is derived from an EMBL/GenBank/DDBJ whole genome shotgun (WGS) entry which is preliminary data.</text>
</comment>
<dbReference type="EMBL" id="BMKK01000001">
    <property type="protein sequence ID" value="GGD40396.1"/>
    <property type="molecule type" value="Genomic_DNA"/>
</dbReference>
<keyword evidence="2" id="KW-1185">Reference proteome</keyword>
<proteinExistence type="predicted"/>
<sequence>MFVFSCDVTREDSVGNIVTNEENPSNVFYTLVESNLSIDPTAFEKLKLANSLVVSQVPKNGEAKFLQNGFVFYRATNPDATNDAFIISGKVAAGSIVSEEIKINFVSSQLDLPCYAGTIGDKVSVEIGQSTEINVIANDKTCGMISENSLKIEIPPANGKAEIKDRKVVYTPNQDFIGDDIFFYRLGINNTKNPVAPVELSITESKDCITGMTDDIINVLSYTPDTDLALNVLQNDLICPKYQKADLRIIKNPAIGTLRVDKNNAGNSVIYFKSATTPKGIQTFEYALYRTEKAFVQAKVTINFN</sequence>
<dbReference type="Pfam" id="PF17963">
    <property type="entry name" value="Big_9"/>
    <property type="match status" value="1"/>
</dbReference>
<dbReference type="Gene3D" id="2.60.40.2810">
    <property type="match status" value="1"/>
</dbReference>